<evidence type="ECO:0000256" key="1">
    <source>
        <dbReference type="ARBA" id="ARBA00001625"/>
    </source>
</evidence>
<dbReference type="GO" id="GO:0050427">
    <property type="term" value="P:3'-phosphoadenosine 5'-phosphosulfate metabolic process"/>
    <property type="evidence" value="ECO:0007669"/>
    <property type="project" value="TreeGrafter"/>
</dbReference>
<evidence type="ECO:0000256" key="8">
    <source>
        <dbReference type="ARBA" id="ARBA00023136"/>
    </source>
</evidence>
<dbReference type="EMBL" id="VLPL01000003">
    <property type="protein sequence ID" value="TSJ45466.1"/>
    <property type="molecule type" value="Genomic_DNA"/>
</dbReference>
<feature type="binding site" evidence="10">
    <location>
        <position position="223"/>
    </location>
    <ligand>
        <name>Mg(2+)</name>
        <dbReference type="ChEBI" id="CHEBI:18420"/>
        <label>1</label>
        <note>catalytic</note>
    </ligand>
</feature>
<dbReference type="GO" id="GO:0046854">
    <property type="term" value="P:phosphatidylinositol phosphate biosynthetic process"/>
    <property type="evidence" value="ECO:0007669"/>
    <property type="project" value="InterPro"/>
</dbReference>
<dbReference type="GO" id="GO:0000287">
    <property type="term" value="F:magnesium ion binding"/>
    <property type="evidence" value="ECO:0007669"/>
    <property type="project" value="UniProtKB-UniRule"/>
</dbReference>
<dbReference type="OrthoDB" id="9772456at2"/>
<dbReference type="GO" id="GO:0000103">
    <property type="term" value="P:sulfate assimilation"/>
    <property type="evidence" value="ECO:0007669"/>
    <property type="project" value="TreeGrafter"/>
</dbReference>
<gene>
    <name evidence="9" type="primary">cysQ</name>
    <name evidence="11" type="ORF">FO442_06845</name>
</gene>
<feature type="binding site" evidence="9">
    <location>
        <position position="68"/>
    </location>
    <ligand>
        <name>Mg(2+)</name>
        <dbReference type="ChEBI" id="CHEBI:18420"/>
        <label>1</label>
    </ligand>
</feature>
<dbReference type="AlphaFoldDB" id="A0A556MZZ7"/>
<keyword evidence="5 9" id="KW-0479">Metal-binding</keyword>
<evidence type="ECO:0000256" key="4">
    <source>
        <dbReference type="ARBA" id="ARBA00022519"/>
    </source>
</evidence>
<protein>
    <recommendedName>
        <fullName evidence="9">3'(2'),5'-bisphosphate nucleotidase CysQ</fullName>
        <ecNumber evidence="9">3.1.3.7</ecNumber>
    </recommendedName>
    <alternativeName>
        <fullName evidence="9">3'(2'),5-bisphosphonucleoside 3'(2')-phosphohydrolase</fullName>
    </alternativeName>
    <alternativeName>
        <fullName evidence="9">3'-phosphoadenosine 5'-phosphate phosphatase</fullName>
        <shortName evidence="9">PAP phosphatase</shortName>
    </alternativeName>
</protein>
<evidence type="ECO:0000256" key="5">
    <source>
        <dbReference type="ARBA" id="ARBA00022723"/>
    </source>
</evidence>
<feature type="binding site" evidence="9">
    <location>
        <position position="223"/>
    </location>
    <ligand>
        <name>substrate</name>
    </ligand>
</feature>
<evidence type="ECO:0000313" key="11">
    <source>
        <dbReference type="EMBL" id="TSJ45466.1"/>
    </source>
</evidence>
<feature type="binding site" evidence="10">
    <location>
        <position position="90"/>
    </location>
    <ligand>
        <name>Mg(2+)</name>
        <dbReference type="ChEBI" id="CHEBI:18420"/>
        <label>2</label>
    </ligand>
</feature>
<keyword evidence="8 9" id="KW-0472">Membrane</keyword>
<dbReference type="Gene3D" id="3.30.540.10">
    <property type="entry name" value="Fructose-1,6-Bisphosphatase, subunit A, domain 1"/>
    <property type="match status" value="1"/>
</dbReference>
<keyword evidence="12" id="KW-1185">Reference proteome</keyword>
<name>A0A556MZZ7_9FLAO</name>
<comment type="catalytic activity">
    <reaction evidence="1 9">
        <text>adenosine 3',5'-bisphosphate + H2O = AMP + phosphate</text>
        <dbReference type="Rhea" id="RHEA:10040"/>
        <dbReference type="ChEBI" id="CHEBI:15377"/>
        <dbReference type="ChEBI" id="CHEBI:43474"/>
        <dbReference type="ChEBI" id="CHEBI:58343"/>
        <dbReference type="ChEBI" id="CHEBI:456215"/>
        <dbReference type="EC" id="3.1.3.7"/>
    </reaction>
</comment>
<evidence type="ECO:0000256" key="7">
    <source>
        <dbReference type="ARBA" id="ARBA00022842"/>
    </source>
</evidence>
<comment type="cofactor">
    <cofactor evidence="9 10">
        <name>Mg(2+)</name>
        <dbReference type="ChEBI" id="CHEBI:18420"/>
    </cofactor>
</comment>
<dbReference type="CDD" id="cd01638">
    <property type="entry name" value="CysQ"/>
    <property type="match status" value="1"/>
</dbReference>
<evidence type="ECO:0000256" key="3">
    <source>
        <dbReference type="ARBA" id="ARBA00022475"/>
    </source>
</evidence>
<feature type="binding site" evidence="9">
    <location>
        <position position="68"/>
    </location>
    <ligand>
        <name>substrate</name>
    </ligand>
</feature>
<comment type="subcellular location">
    <subcellularLocation>
        <location evidence="9">Cell membrane</location>
        <topology evidence="9">Peripheral membrane protein</topology>
        <orientation evidence="9">Cytoplasmic side</orientation>
    </subcellularLocation>
</comment>
<comment type="similarity">
    <text evidence="2 9">Belongs to the inositol monophosphatase superfamily. CysQ family.</text>
</comment>
<proteinExistence type="inferred from homology"/>
<dbReference type="InterPro" id="IPR000760">
    <property type="entry name" value="Inositol_monophosphatase-like"/>
</dbReference>
<dbReference type="GO" id="GO:0008441">
    <property type="term" value="F:3'(2'),5'-bisphosphate nucleotidase activity"/>
    <property type="evidence" value="ECO:0007669"/>
    <property type="project" value="UniProtKB-UniRule"/>
</dbReference>
<dbReference type="PANTHER" id="PTHR43028:SF5">
    <property type="entry name" value="3'(2'),5'-BISPHOSPHATE NUCLEOTIDASE 1"/>
    <property type="match status" value="1"/>
</dbReference>
<feature type="binding site" evidence="9">
    <location>
        <position position="88"/>
    </location>
    <ligand>
        <name>Mg(2+)</name>
        <dbReference type="ChEBI" id="CHEBI:18420"/>
        <label>1</label>
    </ligand>
</feature>
<feature type="binding site" evidence="9">
    <location>
        <position position="90"/>
    </location>
    <ligand>
        <name>Mg(2+)</name>
        <dbReference type="ChEBI" id="CHEBI:18420"/>
        <label>1</label>
    </ligand>
</feature>
<dbReference type="HAMAP" id="MF_02095">
    <property type="entry name" value="CysQ"/>
    <property type="match status" value="1"/>
</dbReference>
<keyword evidence="3 9" id="KW-1003">Cell membrane</keyword>
<feature type="binding site" evidence="10">
    <location>
        <position position="91"/>
    </location>
    <ligand>
        <name>Mg(2+)</name>
        <dbReference type="ChEBI" id="CHEBI:18420"/>
        <label>1</label>
        <note>catalytic</note>
    </ligand>
</feature>
<dbReference type="Gene3D" id="3.40.190.80">
    <property type="match status" value="1"/>
</dbReference>
<dbReference type="RefSeq" id="WP_144332422.1">
    <property type="nucleotide sequence ID" value="NZ_VLPL01000003.1"/>
</dbReference>
<dbReference type="SUPFAM" id="SSF56655">
    <property type="entry name" value="Carbohydrate phosphatase"/>
    <property type="match status" value="1"/>
</dbReference>
<dbReference type="InterPro" id="IPR050725">
    <property type="entry name" value="CysQ/Inositol_MonoPase"/>
</dbReference>
<dbReference type="PROSITE" id="PS00629">
    <property type="entry name" value="IMP_1"/>
    <property type="match status" value="1"/>
</dbReference>
<keyword evidence="7 9" id="KW-0460">Magnesium</keyword>
<feature type="binding site" evidence="9">
    <location>
        <begin position="90"/>
        <end position="93"/>
    </location>
    <ligand>
        <name>substrate</name>
    </ligand>
</feature>
<keyword evidence="4" id="KW-0997">Cell inner membrane</keyword>
<dbReference type="InterPro" id="IPR020550">
    <property type="entry name" value="Inositol_monophosphatase_CS"/>
</dbReference>
<evidence type="ECO:0000256" key="9">
    <source>
        <dbReference type="HAMAP-Rule" id="MF_02095"/>
    </source>
</evidence>
<dbReference type="InterPro" id="IPR020583">
    <property type="entry name" value="Inositol_monoP_metal-BS"/>
</dbReference>
<dbReference type="GO" id="GO:0005886">
    <property type="term" value="C:plasma membrane"/>
    <property type="evidence" value="ECO:0007669"/>
    <property type="project" value="UniProtKB-SubCell"/>
</dbReference>
<dbReference type="InterPro" id="IPR006240">
    <property type="entry name" value="CysQ"/>
</dbReference>
<dbReference type="EC" id="3.1.3.7" evidence="9"/>
<evidence type="ECO:0000256" key="6">
    <source>
        <dbReference type="ARBA" id="ARBA00022801"/>
    </source>
</evidence>
<feature type="binding site" evidence="9">
    <location>
        <position position="88"/>
    </location>
    <ligand>
        <name>Mg(2+)</name>
        <dbReference type="ChEBI" id="CHEBI:18420"/>
        <label>2</label>
    </ligand>
</feature>
<feature type="binding site" evidence="9">
    <location>
        <position position="91"/>
    </location>
    <ligand>
        <name>Mg(2+)</name>
        <dbReference type="ChEBI" id="CHEBI:18420"/>
        <label>2</label>
    </ligand>
</feature>
<dbReference type="Proteomes" id="UP000316008">
    <property type="component" value="Unassembled WGS sequence"/>
</dbReference>
<evidence type="ECO:0000313" key="12">
    <source>
        <dbReference type="Proteomes" id="UP000316008"/>
    </source>
</evidence>
<feature type="binding site" evidence="9">
    <location>
        <position position="223"/>
    </location>
    <ligand>
        <name>Mg(2+)</name>
        <dbReference type="ChEBI" id="CHEBI:18420"/>
        <label>2</label>
    </ligand>
</feature>
<dbReference type="Pfam" id="PF00459">
    <property type="entry name" value="Inositol_P"/>
    <property type="match status" value="1"/>
</dbReference>
<feature type="binding site" evidence="10">
    <location>
        <position position="88"/>
    </location>
    <ligand>
        <name>Mg(2+)</name>
        <dbReference type="ChEBI" id="CHEBI:18420"/>
        <label>1</label>
        <note>catalytic</note>
    </ligand>
</feature>
<evidence type="ECO:0000256" key="10">
    <source>
        <dbReference type="PIRSR" id="PIRSR600760-2"/>
    </source>
</evidence>
<evidence type="ECO:0000256" key="2">
    <source>
        <dbReference type="ARBA" id="ARBA00005289"/>
    </source>
</evidence>
<sequence>MISAEIQSFIPIVLKACVEASEAIMEVYETDFDPSMKHDGSPVTKADLLSNSIIKLALEKTGIPTIMEESINSPFETRKTWEHVWIVDPLDGTKEFIKKNGEFAVCIALVYQNQPVLGFIVSPANKEIIFGGKEIGVSLLDFDQIDQAERWKVVQPKTTISTPLKIAGSRSHHSGSDLKFNESMRELFGEVEFIKMGSALKFFDLALGKADVYPRFAPTMEWDIAAGQAIIEALGGMVVHAETNQPLKYNKENLYNPYFIVKTKPILERLKK</sequence>
<organism evidence="11 12">
    <name type="scientific">Fluviicola chungangensis</name>
    <dbReference type="NCBI Taxonomy" id="2597671"/>
    <lineage>
        <taxon>Bacteria</taxon>
        <taxon>Pseudomonadati</taxon>
        <taxon>Bacteroidota</taxon>
        <taxon>Flavobacteriia</taxon>
        <taxon>Flavobacteriales</taxon>
        <taxon>Crocinitomicaceae</taxon>
        <taxon>Fluviicola</taxon>
    </lineage>
</organism>
<accession>A0A556MZZ7</accession>
<dbReference type="PANTHER" id="PTHR43028">
    <property type="entry name" value="3'(2'),5'-BISPHOSPHATE NUCLEOTIDASE 1"/>
    <property type="match status" value="1"/>
</dbReference>
<keyword evidence="6 9" id="KW-0378">Hydrolase</keyword>
<comment type="caution">
    <text evidence="11">The sequence shown here is derived from an EMBL/GenBank/DDBJ whole genome shotgun (WGS) entry which is preliminary data.</text>
</comment>
<dbReference type="PROSITE" id="PS00630">
    <property type="entry name" value="IMP_2"/>
    <property type="match status" value="1"/>
</dbReference>
<reference evidence="11 12" key="1">
    <citation type="submission" date="2019-07" db="EMBL/GenBank/DDBJ databases">
        <authorList>
            <person name="Huq M.A."/>
        </authorList>
    </citation>
    <scope>NUCLEOTIDE SEQUENCE [LARGE SCALE GENOMIC DNA]</scope>
    <source>
        <strain evidence="11 12">MAH-3</strain>
    </source>
</reference>
<feature type="binding site" evidence="10">
    <location>
        <position position="68"/>
    </location>
    <ligand>
        <name>Mg(2+)</name>
        <dbReference type="ChEBI" id="CHEBI:18420"/>
        <label>1</label>
        <note>catalytic</note>
    </ligand>
</feature>
<comment type="function">
    <text evidence="9">Converts adenosine-3',5'-bisphosphate (PAP) to AMP.</text>
</comment>